<protein>
    <recommendedName>
        <fullName evidence="3">IrrE N-terminal-like domain-containing protein</fullName>
    </recommendedName>
</protein>
<gene>
    <name evidence="1" type="ORF">ACFPOF_31965</name>
</gene>
<dbReference type="EMBL" id="JBHSMI010000067">
    <property type="protein sequence ID" value="MFC5407371.1"/>
    <property type="molecule type" value="Genomic_DNA"/>
</dbReference>
<evidence type="ECO:0000313" key="2">
    <source>
        <dbReference type="Proteomes" id="UP001596113"/>
    </source>
</evidence>
<accession>A0ABW0I4P4</accession>
<sequence>MGFVLCNRSLVILVKKNRLAIEQVLKSADLLERPGKSQANCCLHIDRSGDIRLMGNISSNLNGLRVFLHEVGHAVYESKLSAELPFSLRQPAHIFLSEAVALLFERLKEEEDWLKEMGISGDTDRSAQKAYRDQRLVRLYWTMTVVKFERELYRNPEGSLNEIW</sequence>
<evidence type="ECO:0008006" key="3">
    <source>
        <dbReference type="Google" id="ProtNLM"/>
    </source>
</evidence>
<organism evidence="1 2">
    <name type="scientific">Cohnella soli</name>
    <dbReference type="NCBI Taxonomy" id="425005"/>
    <lineage>
        <taxon>Bacteria</taxon>
        <taxon>Bacillati</taxon>
        <taxon>Bacillota</taxon>
        <taxon>Bacilli</taxon>
        <taxon>Bacillales</taxon>
        <taxon>Paenibacillaceae</taxon>
        <taxon>Cohnella</taxon>
    </lineage>
</organism>
<dbReference type="Gene3D" id="1.10.1370.30">
    <property type="match status" value="1"/>
</dbReference>
<name>A0ABW0I4P4_9BACL</name>
<evidence type="ECO:0000313" key="1">
    <source>
        <dbReference type="EMBL" id="MFC5407371.1"/>
    </source>
</evidence>
<dbReference type="Proteomes" id="UP001596113">
    <property type="component" value="Unassembled WGS sequence"/>
</dbReference>
<proteinExistence type="predicted"/>
<dbReference type="RefSeq" id="WP_378139975.1">
    <property type="nucleotide sequence ID" value="NZ_JBHSMI010000067.1"/>
</dbReference>
<dbReference type="SUPFAM" id="SSF55486">
    <property type="entry name" value="Metalloproteases ('zincins'), catalytic domain"/>
    <property type="match status" value="1"/>
</dbReference>
<reference evidence="2" key="1">
    <citation type="journal article" date="2019" name="Int. J. Syst. Evol. Microbiol.">
        <title>The Global Catalogue of Microorganisms (GCM) 10K type strain sequencing project: providing services to taxonomists for standard genome sequencing and annotation.</title>
        <authorList>
            <consortium name="The Broad Institute Genomics Platform"/>
            <consortium name="The Broad Institute Genome Sequencing Center for Infectious Disease"/>
            <person name="Wu L."/>
            <person name="Ma J."/>
        </authorList>
    </citation>
    <scope>NUCLEOTIDE SEQUENCE [LARGE SCALE GENOMIC DNA]</scope>
    <source>
        <strain evidence="2">CGMCC 1.18575</strain>
    </source>
</reference>
<comment type="caution">
    <text evidence="1">The sequence shown here is derived from an EMBL/GenBank/DDBJ whole genome shotgun (WGS) entry which is preliminary data.</text>
</comment>
<keyword evidence="2" id="KW-1185">Reference proteome</keyword>